<dbReference type="Gene3D" id="3.40.50.300">
    <property type="entry name" value="P-loop containing nucleotide triphosphate hydrolases"/>
    <property type="match status" value="1"/>
</dbReference>
<dbReference type="Gene3D" id="1.10.8.60">
    <property type="match status" value="1"/>
</dbReference>
<dbReference type="NCBIfam" id="NF001679">
    <property type="entry name" value="PRK00440.1"/>
    <property type="match status" value="1"/>
</dbReference>
<dbReference type="PANTHER" id="PTHR11669">
    <property type="entry name" value="REPLICATION FACTOR C / DNA POLYMERASE III GAMMA-TAU SUBUNIT"/>
    <property type="match status" value="1"/>
</dbReference>
<evidence type="ECO:0000256" key="1">
    <source>
        <dbReference type="ARBA" id="ARBA00004123"/>
    </source>
</evidence>
<feature type="region of interest" description="Disordered" evidence="7">
    <location>
        <begin position="1"/>
        <end position="37"/>
    </location>
</feature>
<dbReference type="GO" id="GO:0005524">
    <property type="term" value="F:ATP binding"/>
    <property type="evidence" value="ECO:0007669"/>
    <property type="project" value="UniProtKB-KW"/>
</dbReference>
<keyword evidence="3" id="KW-0235">DNA replication</keyword>
<name>A0A0P4VNE3_9HEMI</name>
<comment type="similarity">
    <text evidence="2">Belongs to the activator 1 small subunits family.</text>
</comment>
<dbReference type="CDD" id="cd18140">
    <property type="entry name" value="HLD_clamp_RFC"/>
    <property type="match status" value="1"/>
</dbReference>
<dbReference type="InterPro" id="IPR003593">
    <property type="entry name" value="AAA+_ATPase"/>
</dbReference>
<dbReference type="FunFam" id="1.10.8.60:FF:000032">
    <property type="entry name" value="Replication factor C subunit 4"/>
    <property type="match status" value="1"/>
</dbReference>
<evidence type="ECO:0000256" key="5">
    <source>
        <dbReference type="ARBA" id="ARBA00022840"/>
    </source>
</evidence>
<dbReference type="SMART" id="SM00382">
    <property type="entry name" value="AAA"/>
    <property type="match status" value="1"/>
</dbReference>
<dbReference type="InterPro" id="IPR013748">
    <property type="entry name" value="Rep_factorC_C"/>
</dbReference>
<feature type="domain" description="AAA+ ATPase" evidence="8">
    <location>
        <begin position="68"/>
        <end position="220"/>
    </location>
</feature>
<keyword evidence="4" id="KW-0547">Nucleotide-binding</keyword>
<evidence type="ECO:0000256" key="4">
    <source>
        <dbReference type="ARBA" id="ARBA00022741"/>
    </source>
</evidence>
<dbReference type="InterPro" id="IPR047854">
    <property type="entry name" value="RFC_lid"/>
</dbReference>
<dbReference type="GO" id="GO:0006261">
    <property type="term" value="P:DNA-templated DNA replication"/>
    <property type="evidence" value="ECO:0007669"/>
    <property type="project" value="TreeGrafter"/>
</dbReference>
<evidence type="ECO:0000313" key="9">
    <source>
        <dbReference type="EMBL" id="JAI56135.1"/>
    </source>
</evidence>
<dbReference type="FunFam" id="3.40.50.300:FF:000129">
    <property type="entry name" value="Replication factor C subunit 5"/>
    <property type="match status" value="1"/>
</dbReference>
<dbReference type="CDD" id="cd00009">
    <property type="entry name" value="AAA"/>
    <property type="match status" value="1"/>
</dbReference>
<dbReference type="GO" id="GO:0006281">
    <property type="term" value="P:DNA repair"/>
    <property type="evidence" value="ECO:0007669"/>
    <property type="project" value="TreeGrafter"/>
</dbReference>
<dbReference type="Pfam" id="PF21960">
    <property type="entry name" value="RCF1-5-like_lid"/>
    <property type="match status" value="1"/>
</dbReference>
<dbReference type="InterPro" id="IPR027417">
    <property type="entry name" value="P-loop_NTPase"/>
</dbReference>
<accession>A0A0P4VNE3</accession>
<proteinExistence type="evidence at transcript level"/>
<dbReference type="InterPro" id="IPR050238">
    <property type="entry name" value="DNA_Rep/Repair_Clamp_Loader"/>
</dbReference>
<keyword evidence="5" id="KW-0067">ATP-binding</keyword>
<protein>
    <submittedName>
        <fullName evidence="9">Putative replication factor c subunit 4-like protein</fullName>
    </submittedName>
</protein>
<sequence length="367" mass="41090">MQAFLKGRTTKKVSQKDDNSTAGRSGSSLKNSKKPTPWVEKYRPKRIDDVVEQKEIVNVLRECLTGADIPHMLFYGPPGTGKTSTIMAAARQLFGDLYKERILELNASDDRGIQVIREKVKNFARLSATSGFKRADGTSCPSLKIVILDEADSMTNAAQSALRRTMEKETKTTRFCLICNYISCIIPPITSRCAKFRFKPLGEGMVRLRLEMICKEENVSFTPEAVATLVDTSGGDLRRAITCLQSCARLKGADKNIEAVDVAEMTGTVPLKWIEQFVESSRSNDYKSIEHIVDQILYEAYPVLQVINQVHEYIMKSESTDDLAKAHICEKLAVSNWQLQEGASEYIQLIDVACSMAKIFQQNSHRS</sequence>
<dbReference type="InterPro" id="IPR008921">
    <property type="entry name" value="DNA_pol3_clamp-load_cplx_C"/>
</dbReference>
<dbReference type="GO" id="GO:0005663">
    <property type="term" value="C:DNA replication factor C complex"/>
    <property type="evidence" value="ECO:0007669"/>
    <property type="project" value="TreeGrafter"/>
</dbReference>
<feature type="compositionally biased region" description="Polar residues" evidence="7">
    <location>
        <begin position="20"/>
        <end position="30"/>
    </location>
</feature>
<evidence type="ECO:0000256" key="6">
    <source>
        <dbReference type="ARBA" id="ARBA00023242"/>
    </source>
</evidence>
<evidence type="ECO:0000256" key="7">
    <source>
        <dbReference type="SAM" id="MobiDB-lite"/>
    </source>
</evidence>
<dbReference type="EMBL" id="GDKW01000460">
    <property type="protein sequence ID" value="JAI56135.1"/>
    <property type="molecule type" value="mRNA"/>
</dbReference>
<comment type="subcellular location">
    <subcellularLocation>
        <location evidence="1">Nucleus</location>
    </subcellularLocation>
</comment>
<dbReference type="SUPFAM" id="SSF52540">
    <property type="entry name" value="P-loop containing nucleoside triphosphate hydrolases"/>
    <property type="match status" value="1"/>
</dbReference>
<dbReference type="Gene3D" id="1.20.272.10">
    <property type="match status" value="1"/>
</dbReference>
<dbReference type="GO" id="GO:0003689">
    <property type="term" value="F:DNA clamp loader activity"/>
    <property type="evidence" value="ECO:0007669"/>
    <property type="project" value="TreeGrafter"/>
</dbReference>
<dbReference type="Pfam" id="PF08542">
    <property type="entry name" value="Rep_fac_C"/>
    <property type="match status" value="1"/>
</dbReference>
<evidence type="ECO:0000256" key="3">
    <source>
        <dbReference type="ARBA" id="ARBA00022705"/>
    </source>
</evidence>
<dbReference type="InterPro" id="IPR003959">
    <property type="entry name" value="ATPase_AAA_core"/>
</dbReference>
<dbReference type="GO" id="GO:0003677">
    <property type="term" value="F:DNA binding"/>
    <property type="evidence" value="ECO:0007669"/>
    <property type="project" value="InterPro"/>
</dbReference>
<dbReference type="GO" id="GO:0016887">
    <property type="term" value="F:ATP hydrolysis activity"/>
    <property type="evidence" value="ECO:0007669"/>
    <property type="project" value="InterPro"/>
</dbReference>
<reference evidence="9" key="1">
    <citation type="journal article" date="2016" name="PLoS Negl. Trop. Dis.">
        <title>A Deep Insight into the Sialome of Rhodnius neglectus, a Vector of Chagas Disease.</title>
        <authorList>
            <person name="Santiago P.B."/>
            <person name="Assumpcao T.C."/>
            <person name="Araujo C.N."/>
            <person name="Bastos I.M."/>
            <person name="Neves D."/>
            <person name="Silva I.G."/>
            <person name="Charneau S."/>
            <person name="Queiroz R.M."/>
            <person name="Raiol T."/>
            <person name="Oliveira J.V."/>
            <person name="Sousa M.V."/>
            <person name="Calvo E."/>
            <person name="Ribeiro J.M."/>
            <person name="Santana J.M."/>
        </authorList>
    </citation>
    <scope>NUCLEOTIDE SEQUENCE</scope>
    <source>
        <tissue evidence="9">Salivary glands</tissue>
    </source>
</reference>
<evidence type="ECO:0000259" key="8">
    <source>
        <dbReference type="SMART" id="SM00382"/>
    </source>
</evidence>
<dbReference type="Pfam" id="PF00004">
    <property type="entry name" value="AAA"/>
    <property type="match status" value="1"/>
</dbReference>
<evidence type="ECO:0000256" key="2">
    <source>
        <dbReference type="ARBA" id="ARBA00005378"/>
    </source>
</evidence>
<dbReference type="AlphaFoldDB" id="A0A0P4VNE3"/>
<dbReference type="GO" id="GO:0005634">
    <property type="term" value="C:nucleus"/>
    <property type="evidence" value="ECO:0007669"/>
    <property type="project" value="UniProtKB-SubCell"/>
</dbReference>
<organism evidence="9">
    <name type="scientific">Rhodnius neglectus</name>
    <dbReference type="NCBI Taxonomy" id="72488"/>
    <lineage>
        <taxon>Eukaryota</taxon>
        <taxon>Metazoa</taxon>
        <taxon>Ecdysozoa</taxon>
        <taxon>Arthropoda</taxon>
        <taxon>Hexapoda</taxon>
        <taxon>Insecta</taxon>
        <taxon>Pterygota</taxon>
        <taxon>Neoptera</taxon>
        <taxon>Paraneoptera</taxon>
        <taxon>Hemiptera</taxon>
        <taxon>Heteroptera</taxon>
        <taxon>Panheteroptera</taxon>
        <taxon>Cimicomorpha</taxon>
        <taxon>Reduviidae</taxon>
        <taxon>Triatominae</taxon>
        <taxon>Rhodnius</taxon>
    </lineage>
</organism>
<dbReference type="SUPFAM" id="SSF48019">
    <property type="entry name" value="post-AAA+ oligomerization domain-like"/>
    <property type="match status" value="1"/>
</dbReference>
<keyword evidence="6" id="KW-0539">Nucleus</keyword>
<dbReference type="PANTHER" id="PTHR11669:SF20">
    <property type="entry name" value="REPLICATION FACTOR C SUBUNIT 4"/>
    <property type="match status" value="1"/>
</dbReference>
<dbReference type="FunFam" id="1.20.272.10:FF:000011">
    <property type="entry name" value="Replication factor C subunit 2"/>
    <property type="match status" value="1"/>
</dbReference>